<dbReference type="SMART" id="SM00889">
    <property type="entry name" value="EFG_IV"/>
    <property type="match status" value="1"/>
</dbReference>
<dbReference type="SUPFAM" id="SSF50447">
    <property type="entry name" value="Translation proteins"/>
    <property type="match status" value="1"/>
</dbReference>
<dbReference type="InterPro" id="IPR005225">
    <property type="entry name" value="Small_GTP-bd"/>
</dbReference>
<dbReference type="PROSITE" id="PS51722">
    <property type="entry name" value="G_TR_2"/>
    <property type="match status" value="1"/>
</dbReference>
<dbReference type="CDD" id="cd10912">
    <property type="entry name" value="PIN_YacP-like"/>
    <property type="match status" value="1"/>
</dbReference>
<dbReference type="InterPro" id="IPR020568">
    <property type="entry name" value="Ribosomal_Su5_D2-typ_SF"/>
</dbReference>
<dbReference type="InterPro" id="IPR041095">
    <property type="entry name" value="EFG_II"/>
</dbReference>
<dbReference type="GO" id="GO:0032790">
    <property type="term" value="P:ribosome disassembly"/>
    <property type="evidence" value="ECO:0007669"/>
    <property type="project" value="TreeGrafter"/>
</dbReference>
<dbReference type="InterPro" id="IPR027417">
    <property type="entry name" value="P-loop_NTPase"/>
</dbReference>
<dbReference type="Pfam" id="PF00009">
    <property type="entry name" value="GTP_EFTU"/>
    <property type="match status" value="1"/>
</dbReference>
<dbReference type="GO" id="GO:0003746">
    <property type="term" value="F:translation elongation factor activity"/>
    <property type="evidence" value="ECO:0007669"/>
    <property type="project" value="UniProtKB-KW"/>
</dbReference>
<dbReference type="GO" id="GO:0046677">
    <property type="term" value="P:response to antibiotic"/>
    <property type="evidence" value="ECO:0007669"/>
    <property type="project" value="UniProtKB-KW"/>
</dbReference>
<evidence type="ECO:0000256" key="4">
    <source>
        <dbReference type="ARBA" id="ARBA00023251"/>
    </source>
</evidence>
<evidence type="ECO:0000256" key="2">
    <source>
        <dbReference type="ARBA" id="ARBA00022917"/>
    </source>
</evidence>
<accession>A0A2A6Z9V7</accession>
<dbReference type="PRINTS" id="PR00315">
    <property type="entry name" value="ELONGATNFCT"/>
</dbReference>
<dbReference type="Proteomes" id="UP000220752">
    <property type="component" value="Unassembled WGS sequence"/>
</dbReference>
<evidence type="ECO:0000256" key="3">
    <source>
        <dbReference type="ARBA" id="ARBA00023134"/>
    </source>
</evidence>
<dbReference type="InterPro" id="IPR005517">
    <property type="entry name" value="Transl_elong_EFG/EF2_IV"/>
</dbReference>
<dbReference type="PANTHER" id="PTHR43261:SF1">
    <property type="entry name" value="RIBOSOME-RELEASING FACTOR 2, MITOCHONDRIAL"/>
    <property type="match status" value="1"/>
</dbReference>
<dbReference type="InterPro" id="IPR035650">
    <property type="entry name" value="Tet_C"/>
</dbReference>
<keyword evidence="1" id="KW-0547">Nucleotide-binding</keyword>
<dbReference type="Pfam" id="PF05991">
    <property type="entry name" value="NYN_YacP"/>
    <property type="match status" value="1"/>
</dbReference>
<dbReference type="InterPro" id="IPR000640">
    <property type="entry name" value="EFG_V-like"/>
</dbReference>
<dbReference type="Gene3D" id="3.40.50.300">
    <property type="entry name" value="P-loop containing nucleotide triphosphate hydrolases"/>
    <property type="match status" value="1"/>
</dbReference>
<comment type="caution">
    <text evidence="6">The sequence shown here is derived from an EMBL/GenBank/DDBJ whole genome shotgun (WGS) entry which is preliminary data.</text>
</comment>
<dbReference type="SUPFAM" id="SSF52540">
    <property type="entry name" value="P-loop containing nucleoside triphosphate hydrolases"/>
    <property type="match status" value="1"/>
</dbReference>
<dbReference type="Pfam" id="PF00679">
    <property type="entry name" value="EFG_C"/>
    <property type="match status" value="1"/>
</dbReference>
<dbReference type="InterPro" id="IPR035647">
    <property type="entry name" value="EFG_III/V"/>
</dbReference>
<keyword evidence="6" id="KW-0251">Elongation factor</keyword>
<dbReference type="Pfam" id="PF14492">
    <property type="entry name" value="EFG_III"/>
    <property type="match status" value="1"/>
</dbReference>
<dbReference type="Pfam" id="PF03764">
    <property type="entry name" value="EFG_IV"/>
    <property type="match status" value="1"/>
</dbReference>
<dbReference type="AlphaFoldDB" id="A0A2A6Z9V7"/>
<dbReference type="Gene3D" id="3.30.230.10">
    <property type="match status" value="1"/>
</dbReference>
<dbReference type="Gene3D" id="2.40.30.10">
    <property type="entry name" value="Translation factors"/>
    <property type="match status" value="1"/>
</dbReference>
<protein>
    <submittedName>
        <fullName evidence="6">Translation elongation factor G</fullName>
    </submittedName>
</protein>
<evidence type="ECO:0000313" key="6">
    <source>
        <dbReference type="EMBL" id="PDX58134.1"/>
    </source>
</evidence>
<dbReference type="InterPro" id="IPR014721">
    <property type="entry name" value="Ribsml_uS5_D2-typ_fold_subgr"/>
</dbReference>
<keyword evidence="4" id="KW-0046">Antibiotic resistance</keyword>
<dbReference type="GO" id="GO:0005525">
    <property type="term" value="F:GTP binding"/>
    <property type="evidence" value="ECO:0007669"/>
    <property type="project" value="UniProtKB-KW"/>
</dbReference>
<keyword evidence="3" id="KW-0342">GTP-binding</keyword>
<gene>
    <name evidence="6" type="ORF">CGS46_09365</name>
</gene>
<keyword evidence="7" id="KW-1185">Reference proteome</keyword>
<dbReference type="SUPFAM" id="SSF54980">
    <property type="entry name" value="EF-G C-terminal domain-like"/>
    <property type="match status" value="2"/>
</dbReference>
<dbReference type="InterPro" id="IPR010298">
    <property type="entry name" value="YacP-like"/>
</dbReference>
<dbReference type="PANTHER" id="PTHR43261">
    <property type="entry name" value="TRANSLATION ELONGATION FACTOR G-RELATED"/>
    <property type="match status" value="1"/>
</dbReference>
<dbReference type="NCBIfam" id="TIGR00231">
    <property type="entry name" value="small_GTP"/>
    <property type="match status" value="1"/>
</dbReference>
<dbReference type="Gene3D" id="3.30.70.870">
    <property type="entry name" value="Elongation Factor G (Translational Gtpase), domain 3"/>
    <property type="match status" value="1"/>
</dbReference>
<keyword evidence="2" id="KW-0648">Protein biosynthesis</keyword>
<reference evidence="6 7" key="1">
    <citation type="journal article" date="2017" name="Front. Microbiol.">
        <title>New Insights into the Diversity of the Genus Faecalibacterium.</title>
        <authorList>
            <person name="Benevides L."/>
            <person name="Burman S."/>
            <person name="Martin R."/>
            <person name="Robert V."/>
            <person name="Thomas M."/>
            <person name="Miquel S."/>
            <person name="Chain F."/>
            <person name="Sokol H."/>
            <person name="Bermudez-Humaran L.G."/>
            <person name="Morrison M."/>
            <person name="Langella P."/>
            <person name="Azevedo V.A."/>
            <person name="Chatel J.M."/>
            <person name="Soares S."/>
        </authorList>
    </citation>
    <scope>NUCLEOTIDE SEQUENCE [LARGE SCALE GENOMIC DNA]</scope>
    <source>
        <strain evidence="7">CNCM I-4540</strain>
    </source>
</reference>
<evidence type="ECO:0000256" key="1">
    <source>
        <dbReference type="ARBA" id="ARBA00022741"/>
    </source>
</evidence>
<evidence type="ECO:0000259" key="5">
    <source>
        <dbReference type="PROSITE" id="PS51722"/>
    </source>
</evidence>
<dbReference type="SMART" id="SM00838">
    <property type="entry name" value="EFG_C"/>
    <property type="match status" value="1"/>
</dbReference>
<organism evidence="6 7">
    <name type="scientific">Faecalibacterium langellae</name>
    <dbReference type="NCBI Taxonomy" id="3435293"/>
    <lineage>
        <taxon>Bacteria</taxon>
        <taxon>Bacillati</taxon>
        <taxon>Bacillota</taxon>
        <taxon>Clostridia</taxon>
        <taxon>Eubacteriales</taxon>
        <taxon>Oscillospiraceae</taxon>
        <taxon>Faecalibacterium</taxon>
    </lineage>
</organism>
<dbReference type="SUPFAM" id="SSF54211">
    <property type="entry name" value="Ribosomal protein S5 domain 2-like"/>
    <property type="match status" value="1"/>
</dbReference>
<evidence type="ECO:0000313" key="7">
    <source>
        <dbReference type="Proteomes" id="UP000220752"/>
    </source>
</evidence>
<dbReference type="EMBL" id="NMTQ01000034">
    <property type="protein sequence ID" value="PDX58134.1"/>
    <property type="molecule type" value="Genomic_DNA"/>
</dbReference>
<feature type="domain" description="Tr-type G" evidence="5">
    <location>
        <begin position="5"/>
        <end position="235"/>
    </location>
</feature>
<dbReference type="InterPro" id="IPR009000">
    <property type="entry name" value="Transl_B-barrel_sf"/>
</dbReference>
<dbReference type="Gene3D" id="3.30.70.240">
    <property type="match status" value="1"/>
</dbReference>
<sequence>METTHKQIVLGILAHVDSGKTTLSEAMLYRSGAIRKLGRVDHKDAFLDTDTLEKARGITIFSKQALLTAGNTDITLLDTPGHVDFSTETERTLQVLDYAVLVVSGTDGVQSHTETLWRLLRRYHVPTFVFVNKMDLPGKSREKLLAQLNHRLGEGFVAFDVPQADRDEALALCDENLMDRMLGAGQLTDADIIPAVARRHVFPCWFGSALRRTENDALESVDALLDGIDRYTRPAPALDAFGAKVFKVSQDEQGTRLTWLRVTGGELKVKAQLSGEADGEPWEEKANQLRLYSGVKYTLAEAIGPGQVCAVTGLTKARPGEGLGAERDSDVPVLEPVLSYQVLLPEGADVHAALGKLHRLEEEEPQLHVVWNETLGEIHVQLMGEVQLEVLRSLLAERFGLNVEFGPGGILYKETITEPMEGVGHYEPLRHYAEVHVKLEPLPRGSGMQFAADCREEVLDKNWQRLVLTHLEEKQHLGVLTGAPLTDVKITLIAGRAHLKHTEGGDFRQATYRAVRQGLMLAKSQLLEPWYAFRLEVPVENLGRAMTDIQRMEGSFDPPESGEEAAVLTGFAPVATMRSYPMEVVGYTRGRGHLTLTLDGYRPCHNAAEIIEAVGYEPEHDLDNPADSVFCAHGAGFVVPWDQVRSHMHVDSGWGKSKSPEQETQAVPQRRTAAYRATLEEDAELLKIFERTYGPIKRDPLAAFRPVQKRERPDFDAQQWEILPEYLLVDGYNIIFAWDELNALAKDSLEAARHKLMDILCNYQGYQKCNLILVFDAYRVPGSPGSIEQYHNIHVVYTKEAETADMFIEHVTHEIGKGRRVRVATSDGMEQIIILGHGALRVSARMFHEEVQNVEKQIRKLVQGEA</sequence>
<name>A0A2A6Z9V7_9FIRM</name>
<dbReference type="CDD" id="cd03711">
    <property type="entry name" value="Tet_C"/>
    <property type="match status" value="1"/>
</dbReference>
<proteinExistence type="predicted"/>
<dbReference type="InterPro" id="IPR000795">
    <property type="entry name" value="T_Tr_GTP-bd_dom"/>
</dbReference>
<dbReference type="GO" id="GO:0003924">
    <property type="term" value="F:GTPase activity"/>
    <property type="evidence" value="ECO:0007669"/>
    <property type="project" value="InterPro"/>
</dbReference>